<dbReference type="InterPro" id="IPR029069">
    <property type="entry name" value="HotDog_dom_sf"/>
</dbReference>
<name>A0A369TK55_9RHOB</name>
<accession>A0A369TK55</accession>
<dbReference type="EMBL" id="QPMK01000010">
    <property type="protein sequence ID" value="RDD65711.1"/>
    <property type="molecule type" value="Genomic_DNA"/>
</dbReference>
<evidence type="ECO:0000313" key="3">
    <source>
        <dbReference type="EMBL" id="RDD65711.1"/>
    </source>
</evidence>
<dbReference type="PANTHER" id="PTHR31793">
    <property type="entry name" value="4-HYDROXYBENZOYL-COA THIOESTERASE FAMILY MEMBER"/>
    <property type="match status" value="1"/>
</dbReference>
<dbReference type="OrthoDB" id="9799036at2"/>
<dbReference type="AlphaFoldDB" id="A0A369TK55"/>
<gene>
    <name evidence="3" type="ORF">DU478_13645</name>
</gene>
<dbReference type="Proteomes" id="UP000253977">
    <property type="component" value="Unassembled WGS sequence"/>
</dbReference>
<evidence type="ECO:0000256" key="2">
    <source>
        <dbReference type="ARBA" id="ARBA00022801"/>
    </source>
</evidence>
<dbReference type="Gene3D" id="3.10.129.10">
    <property type="entry name" value="Hotdog Thioesterase"/>
    <property type="match status" value="1"/>
</dbReference>
<proteinExistence type="inferred from homology"/>
<dbReference type="Pfam" id="PF13279">
    <property type="entry name" value="4HBT_2"/>
    <property type="match status" value="1"/>
</dbReference>
<evidence type="ECO:0000313" key="4">
    <source>
        <dbReference type="Proteomes" id="UP000253977"/>
    </source>
</evidence>
<keyword evidence="2" id="KW-0378">Hydrolase</keyword>
<dbReference type="PANTHER" id="PTHR31793:SF27">
    <property type="entry name" value="NOVEL THIOESTERASE SUPERFAMILY DOMAIN AND SAPOSIN A-TYPE DOMAIN CONTAINING PROTEIN (0610012H03RIK)"/>
    <property type="match status" value="1"/>
</dbReference>
<sequence>MARPLPPTRAGYAAFRVLPTRWMDNDEYGHMNNATYFSLFDTAVSLWQIDQGIEIRGPKANRFLVVENGCTYFAEAGFPDLIHAGLRIGHLGRSSFRYELGLFRNDEDSACATGFFAQVNVDGSGRPAPLPEDIRGLLARIEI</sequence>
<reference evidence="3 4" key="1">
    <citation type="submission" date="2018-07" db="EMBL/GenBank/DDBJ databases">
        <title>Thalassococcus profundi sp. nov., a marine bacterium isolated from deep seawater of Okinawa Trough.</title>
        <authorList>
            <person name="Yu M."/>
        </authorList>
    </citation>
    <scope>NUCLEOTIDE SEQUENCE [LARGE SCALE GENOMIC DNA]</scope>
    <source>
        <strain evidence="3 4">WRAS1</strain>
    </source>
</reference>
<comment type="similarity">
    <text evidence="1">Belongs to the 4-hydroxybenzoyl-CoA thioesterase family.</text>
</comment>
<dbReference type="CDD" id="cd00586">
    <property type="entry name" value="4HBT"/>
    <property type="match status" value="1"/>
</dbReference>
<comment type="caution">
    <text evidence="3">The sequence shown here is derived from an EMBL/GenBank/DDBJ whole genome shotgun (WGS) entry which is preliminary data.</text>
</comment>
<dbReference type="InterPro" id="IPR050563">
    <property type="entry name" value="4-hydroxybenzoyl-CoA_TE"/>
</dbReference>
<organism evidence="3 4">
    <name type="scientific">Thalassococcus profundi</name>
    <dbReference type="NCBI Taxonomy" id="2282382"/>
    <lineage>
        <taxon>Bacteria</taxon>
        <taxon>Pseudomonadati</taxon>
        <taxon>Pseudomonadota</taxon>
        <taxon>Alphaproteobacteria</taxon>
        <taxon>Rhodobacterales</taxon>
        <taxon>Roseobacteraceae</taxon>
        <taxon>Thalassococcus</taxon>
    </lineage>
</organism>
<evidence type="ECO:0000256" key="1">
    <source>
        <dbReference type="ARBA" id="ARBA00005953"/>
    </source>
</evidence>
<keyword evidence="4" id="KW-1185">Reference proteome</keyword>
<dbReference type="SUPFAM" id="SSF54637">
    <property type="entry name" value="Thioesterase/thiol ester dehydrase-isomerase"/>
    <property type="match status" value="1"/>
</dbReference>
<protein>
    <submittedName>
        <fullName evidence="3">Acyl-CoA thioesterase</fullName>
    </submittedName>
</protein>
<dbReference type="RefSeq" id="WP_114511523.1">
    <property type="nucleotide sequence ID" value="NZ_QPMK01000010.1"/>
</dbReference>
<dbReference type="GO" id="GO:0047617">
    <property type="term" value="F:fatty acyl-CoA hydrolase activity"/>
    <property type="evidence" value="ECO:0007669"/>
    <property type="project" value="TreeGrafter"/>
</dbReference>